<keyword evidence="5 9" id="KW-0368">Histidine biosynthesis</keyword>
<dbReference type="InterPro" id="IPR013785">
    <property type="entry name" value="Aldolase_TIM"/>
</dbReference>
<dbReference type="CDD" id="cd04731">
    <property type="entry name" value="HisF"/>
    <property type="match status" value="1"/>
</dbReference>
<dbReference type="Proteomes" id="UP001193680">
    <property type="component" value="Unassembled WGS sequence"/>
</dbReference>
<feature type="active site" evidence="9">
    <location>
        <position position="12"/>
    </location>
</feature>
<dbReference type="InterPro" id="IPR011060">
    <property type="entry name" value="RibuloseP-bd_barrel"/>
</dbReference>
<dbReference type="HAMAP" id="MF_01013">
    <property type="entry name" value="HisF"/>
    <property type="match status" value="1"/>
</dbReference>
<evidence type="ECO:0000256" key="10">
    <source>
        <dbReference type="RuleBase" id="RU003657"/>
    </source>
</evidence>
<reference evidence="11 12" key="1">
    <citation type="submission" date="2020-06" db="EMBL/GenBank/DDBJ databases">
        <authorList>
            <person name="Scott K."/>
        </authorList>
    </citation>
    <scope>NUCLEOTIDE SEQUENCE [LARGE SCALE GENOMIC DNA]</scope>
    <source>
        <strain evidence="11 12">HH1</strain>
    </source>
</reference>
<comment type="function">
    <text evidence="7 9">IGPS catalyzes the conversion of PRFAR and glutamine to IGP, AICAR and glutamate. The HisF subunit catalyzes the cyclization activity that produces IGP and AICAR from PRFAR using the ammonia provided by the HisH subunit.</text>
</comment>
<organism evidence="11 12">
    <name type="scientific">Thiomicrorhabdus heinhorstiae</name>
    <dbReference type="NCBI Taxonomy" id="2748010"/>
    <lineage>
        <taxon>Bacteria</taxon>
        <taxon>Pseudomonadati</taxon>
        <taxon>Pseudomonadota</taxon>
        <taxon>Gammaproteobacteria</taxon>
        <taxon>Thiotrichales</taxon>
        <taxon>Piscirickettsiaceae</taxon>
        <taxon>Thiomicrorhabdus</taxon>
    </lineage>
</organism>
<evidence type="ECO:0000256" key="5">
    <source>
        <dbReference type="ARBA" id="ARBA00023102"/>
    </source>
</evidence>
<feature type="active site" evidence="9">
    <location>
        <position position="131"/>
    </location>
</feature>
<dbReference type="InterPro" id="IPR050064">
    <property type="entry name" value="IGPS_HisA/HisF"/>
</dbReference>
<dbReference type="InterPro" id="IPR004651">
    <property type="entry name" value="HisF"/>
</dbReference>
<sequence>MSLAKRIIPCLDVDDGRVVKGVQFVDIRDAGDPVEVAKRYDQQGADEITFLDITATAHERNTTVHMVEQVASQVFIPLTVGGGIRTVEDIRTMLNAGADKVAINSAAIFNPGFVQEACDAFGSQCIVVAIDAKRVTTDDGSDRWEIFTHGGRRETGIDAVEWAVKMQKLGAGELLVTSMDKDGTKSGFDLLLMKEITSRVTIPVIASGGVGNLQHLVDGVKKGGAEAVLAASIFHFGEHTVQEAKEAMQAQGIEVRL</sequence>
<dbReference type="NCBIfam" id="TIGR00735">
    <property type="entry name" value="hisF"/>
    <property type="match status" value="1"/>
</dbReference>
<dbReference type="GO" id="GO:0016829">
    <property type="term" value="F:lyase activity"/>
    <property type="evidence" value="ECO:0007669"/>
    <property type="project" value="UniProtKB-KW"/>
</dbReference>
<evidence type="ECO:0000313" key="12">
    <source>
        <dbReference type="Proteomes" id="UP001193680"/>
    </source>
</evidence>
<comment type="pathway">
    <text evidence="1 9">Amino-acid biosynthesis; L-histidine biosynthesis; L-histidine from 5-phospho-alpha-D-ribose 1-diphosphate: step 5/9.</text>
</comment>
<evidence type="ECO:0000256" key="4">
    <source>
        <dbReference type="ARBA" id="ARBA00022605"/>
    </source>
</evidence>
<evidence type="ECO:0000313" key="11">
    <source>
        <dbReference type="EMBL" id="MBF6057453.1"/>
    </source>
</evidence>
<dbReference type="PANTHER" id="PTHR21235:SF2">
    <property type="entry name" value="IMIDAZOLE GLYCEROL PHOSPHATE SYNTHASE HISHF"/>
    <property type="match status" value="1"/>
</dbReference>
<comment type="subunit">
    <text evidence="3 9">Heterodimer of HisH and HisF.</text>
</comment>
<evidence type="ECO:0000256" key="6">
    <source>
        <dbReference type="ARBA" id="ARBA00023239"/>
    </source>
</evidence>
<evidence type="ECO:0000256" key="2">
    <source>
        <dbReference type="ARBA" id="ARBA00009667"/>
    </source>
</evidence>
<evidence type="ECO:0000256" key="1">
    <source>
        <dbReference type="ARBA" id="ARBA00005091"/>
    </source>
</evidence>
<dbReference type="InterPro" id="IPR006062">
    <property type="entry name" value="His_biosynth"/>
</dbReference>
<comment type="caution">
    <text evidence="11">The sequence shown here is derived from an EMBL/GenBank/DDBJ whole genome shotgun (WGS) entry which is preliminary data.</text>
</comment>
<name>A0ABS0BUE3_9GAMM</name>
<comment type="similarity">
    <text evidence="2 9 10">Belongs to the HisA/HisF family.</text>
</comment>
<keyword evidence="4 9" id="KW-0028">Amino-acid biosynthesis</keyword>
<keyword evidence="12" id="KW-1185">Reference proteome</keyword>
<dbReference type="EMBL" id="JACBGI020000004">
    <property type="protein sequence ID" value="MBF6057453.1"/>
    <property type="molecule type" value="Genomic_DNA"/>
</dbReference>
<evidence type="ECO:0000256" key="8">
    <source>
        <dbReference type="ARBA" id="ARBA00047838"/>
    </source>
</evidence>
<gene>
    <name evidence="9 11" type="primary">hisF</name>
    <name evidence="11" type="ORF">H8792_003780</name>
</gene>
<dbReference type="PANTHER" id="PTHR21235">
    <property type="entry name" value="IMIDAZOLE GLYCEROL PHOSPHATE SYNTHASE SUBUNIT HISF/H IGP SYNTHASE SUBUNIT HISF/H"/>
    <property type="match status" value="1"/>
</dbReference>
<evidence type="ECO:0000256" key="7">
    <source>
        <dbReference type="ARBA" id="ARBA00025475"/>
    </source>
</evidence>
<dbReference type="Pfam" id="PF00977">
    <property type="entry name" value="His_biosynth"/>
    <property type="match status" value="1"/>
</dbReference>
<keyword evidence="9" id="KW-0963">Cytoplasm</keyword>
<proteinExistence type="inferred from homology"/>
<evidence type="ECO:0000256" key="3">
    <source>
        <dbReference type="ARBA" id="ARBA00011152"/>
    </source>
</evidence>
<comment type="subcellular location">
    <subcellularLocation>
        <location evidence="9">Cytoplasm</location>
    </subcellularLocation>
</comment>
<comment type="catalytic activity">
    <reaction evidence="8 9">
        <text>5-[(5-phospho-1-deoxy-D-ribulos-1-ylimino)methylamino]-1-(5-phospho-beta-D-ribosyl)imidazole-4-carboxamide + L-glutamine = D-erythro-1-(imidazol-4-yl)glycerol 3-phosphate + 5-amino-1-(5-phospho-beta-D-ribosyl)imidazole-4-carboxamide + L-glutamate + H(+)</text>
        <dbReference type="Rhea" id="RHEA:24793"/>
        <dbReference type="ChEBI" id="CHEBI:15378"/>
        <dbReference type="ChEBI" id="CHEBI:29985"/>
        <dbReference type="ChEBI" id="CHEBI:58278"/>
        <dbReference type="ChEBI" id="CHEBI:58359"/>
        <dbReference type="ChEBI" id="CHEBI:58475"/>
        <dbReference type="ChEBI" id="CHEBI:58525"/>
        <dbReference type="EC" id="4.3.2.10"/>
    </reaction>
</comment>
<dbReference type="RefSeq" id="WP_185977604.1">
    <property type="nucleotide sequence ID" value="NZ_JACBGI020000004.1"/>
</dbReference>
<protein>
    <recommendedName>
        <fullName evidence="9">Imidazole glycerol phosphate synthase subunit HisF</fullName>
        <ecNumber evidence="9">4.3.2.10</ecNumber>
    </recommendedName>
    <alternativeName>
        <fullName evidence="9">IGP synthase cyclase subunit</fullName>
    </alternativeName>
    <alternativeName>
        <fullName evidence="9">IGP synthase subunit HisF</fullName>
    </alternativeName>
    <alternativeName>
        <fullName evidence="9">ImGP synthase subunit HisF</fullName>
        <shortName evidence="9">IGPS subunit HisF</shortName>
    </alternativeName>
</protein>
<reference evidence="11 12" key="2">
    <citation type="submission" date="2020-11" db="EMBL/GenBank/DDBJ databases">
        <title>Sulfur oxidizing isolate from Hospital Hole Sinkhole.</title>
        <authorList>
            <person name="Scott K.M."/>
        </authorList>
    </citation>
    <scope>NUCLEOTIDE SEQUENCE [LARGE SCALE GENOMIC DNA]</scope>
    <source>
        <strain evidence="11 12">HH1</strain>
    </source>
</reference>
<dbReference type="SUPFAM" id="SSF51366">
    <property type="entry name" value="Ribulose-phoshate binding barrel"/>
    <property type="match status" value="1"/>
</dbReference>
<dbReference type="Gene3D" id="3.20.20.70">
    <property type="entry name" value="Aldolase class I"/>
    <property type="match status" value="1"/>
</dbReference>
<dbReference type="EC" id="4.3.2.10" evidence="9"/>
<accession>A0ABS0BUE3</accession>
<evidence type="ECO:0000256" key="9">
    <source>
        <dbReference type="HAMAP-Rule" id="MF_01013"/>
    </source>
</evidence>
<keyword evidence="6 9" id="KW-0456">Lyase</keyword>